<reference evidence="2 3" key="1">
    <citation type="journal article" date="2021" name="Elife">
        <title>Chloroplast acquisition without the gene transfer in kleptoplastic sea slugs, Plakobranchus ocellatus.</title>
        <authorList>
            <person name="Maeda T."/>
            <person name="Takahashi S."/>
            <person name="Yoshida T."/>
            <person name="Shimamura S."/>
            <person name="Takaki Y."/>
            <person name="Nagai Y."/>
            <person name="Toyoda A."/>
            <person name="Suzuki Y."/>
            <person name="Arimoto A."/>
            <person name="Ishii H."/>
            <person name="Satoh N."/>
            <person name="Nishiyama T."/>
            <person name="Hasebe M."/>
            <person name="Maruyama T."/>
            <person name="Minagawa J."/>
            <person name="Obokata J."/>
            <person name="Shigenobu S."/>
        </authorList>
    </citation>
    <scope>NUCLEOTIDE SEQUENCE [LARGE SCALE GENOMIC DNA]</scope>
</reference>
<proteinExistence type="predicted"/>
<organism evidence="2 3">
    <name type="scientific">Plakobranchus ocellatus</name>
    <dbReference type="NCBI Taxonomy" id="259542"/>
    <lineage>
        <taxon>Eukaryota</taxon>
        <taxon>Metazoa</taxon>
        <taxon>Spiralia</taxon>
        <taxon>Lophotrochozoa</taxon>
        <taxon>Mollusca</taxon>
        <taxon>Gastropoda</taxon>
        <taxon>Heterobranchia</taxon>
        <taxon>Euthyneura</taxon>
        <taxon>Panpulmonata</taxon>
        <taxon>Sacoglossa</taxon>
        <taxon>Placobranchoidea</taxon>
        <taxon>Plakobranchidae</taxon>
        <taxon>Plakobranchus</taxon>
    </lineage>
</organism>
<evidence type="ECO:0000256" key="1">
    <source>
        <dbReference type="SAM" id="MobiDB-lite"/>
    </source>
</evidence>
<sequence>MGSDGRRRISSSCVDQLPGNGHRTSRKAAAKVLNEVLWWKHRGAMSTATNMSRTVFDEPCSRHMARLRYLPSNKRLTASIRPKEQSNAYRATRQFQIQGIA</sequence>
<dbReference type="Proteomes" id="UP000735302">
    <property type="component" value="Unassembled WGS sequence"/>
</dbReference>
<evidence type="ECO:0000313" key="2">
    <source>
        <dbReference type="EMBL" id="GFO17748.1"/>
    </source>
</evidence>
<gene>
    <name evidence="2" type="ORF">PoB_004425300</name>
</gene>
<feature type="region of interest" description="Disordered" evidence="1">
    <location>
        <begin position="1"/>
        <end position="26"/>
    </location>
</feature>
<accession>A0AAV4BF05</accession>
<dbReference type="AlphaFoldDB" id="A0AAV4BF05"/>
<keyword evidence="3" id="KW-1185">Reference proteome</keyword>
<dbReference type="EMBL" id="BLXT01004871">
    <property type="protein sequence ID" value="GFO17748.1"/>
    <property type="molecule type" value="Genomic_DNA"/>
</dbReference>
<protein>
    <submittedName>
        <fullName evidence="2">Uncharacterized protein</fullName>
    </submittedName>
</protein>
<evidence type="ECO:0000313" key="3">
    <source>
        <dbReference type="Proteomes" id="UP000735302"/>
    </source>
</evidence>
<comment type="caution">
    <text evidence="2">The sequence shown here is derived from an EMBL/GenBank/DDBJ whole genome shotgun (WGS) entry which is preliminary data.</text>
</comment>
<name>A0AAV4BF05_9GAST</name>